<gene>
    <name evidence="2" type="ORF">HN018_20295</name>
</gene>
<evidence type="ECO:0000313" key="2">
    <source>
        <dbReference type="EMBL" id="QKE92065.1"/>
    </source>
</evidence>
<dbReference type="Proteomes" id="UP000500767">
    <property type="component" value="Chromosome"/>
</dbReference>
<dbReference type="RefSeq" id="WP_172443501.1">
    <property type="nucleotide sequence ID" value="NZ_CP053708.1"/>
</dbReference>
<dbReference type="PROSITE" id="PS51257">
    <property type="entry name" value="PROKAR_LIPOPROTEIN"/>
    <property type="match status" value="1"/>
</dbReference>
<protein>
    <submittedName>
        <fullName evidence="2">Uncharacterized protein</fullName>
    </submittedName>
</protein>
<evidence type="ECO:0000313" key="3">
    <source>
        <dbReference type="Proteomes" id="UP000500767"/>
    </source>
</evidence>
<dbReference type="EMBL" id="CP053708">
    <property type="protein sequence ID" value="QKE92065.1"/>
    <property type="molecule type" value="Genomic_DNA"/>
</dbReference>
<evidence type="ECO:0000256" key="1">
    <source>
        <dbReference type="SAM" id="MobiDB-lite"/>
    </source>
</evidence>
<reference evidence="2 3" key="1">
    <citation type="journal article" date="2014" name="World J. Microbiol. Biotechnol.">
        <title>Biodiversity and physiological characteristics of Antarctic and Arctic lichens-associated bacteria.</title>
        <authorList>
            <person name="Lee Y.M."/>
            <person name="Kim E.H."/>
            <person name="Lee H.K."/>
            <person name="Hong S.G."/>
        </authorList>
    </citation>
    <scope>NUCLEOTIDE SEQUENCE [LARGE SCALE GENOMIC DNA]</scope>
    <source>
        <strain evidence="2 3">PAMC 26569</strain>
    </source>
</reference>
<dbReference type="KEGG" id="lck:HN018_20295"/>
<name>A0A6M8HV70_9PROT</name>
<feature type="region of interest" description="Disordered" evidence="1">
    <location>
        <begin position="155"/>
        <end position="186"/>
    </location>
</feature>
<sequence length="231" mass="23917">MSAPVPRQVRPRPLLWLASGCACVLVGLLALEYHSGVAREISLAHPSDHVATAARAAGPDATAGSSPTPLVVQDWTKTVLARPLFSPSRRPAATVAAGPQQPRLAGIVMGPSGRRAIFAGEGDARGIVAEVGQQAGAWQIRAINETTVQVIGPEGLRTLTPSRDSTAPADNDGSAAGTPTLPTHPSILDLLRNRSLQIGPANASMPHLPTSLQLPRTPPNRGPIGDQESPP</sequence>
<accession>A0A6M8HV70</accession>
<proteinExistence type="predicted"/>
<feature type="region of interest" description="Disordered" evidence="1">
    <location>
        <begin position="200"/>
        <end position="231"/>
    </location>
</feature>
<dbReference type="AlphaFoldDB" id="A0A6M8HV70"/>
<organism evidence="2 3">
    <name type="scientific">Lichenicola cladoniae</name>
    <dbReference type="NCBI Taxonomy" id="1484109"/>
    <lineage>
        <taxon>Bacteria</taxon>
        <taxon>Pseudomonadati</taxon>
        <taxon>Pseudomonadota</taxon>
        <taxon>Alphaproteobacteria</taxon>
        <taxon>Acetobacterales</taxon>
        <taxon>Acetobacteraceae</taxon>
        <taxon>Lichenicola</taxon>
    </lineage>
</organism>
<keyword evidence="3" id="KW-1185">Reference proteome</keyword>